<feature type="signal peptide" evidence="1">
    <location>
        <begin position="1"/>
        <end position="18"/>
    </location>
</feature>
<protein>
    <submittedName>
        <fullName evidence="2">Uncharacterized protein</fullName>
    </submittedName>
</protein>
<accession>A0ABR6ZZS9</accession>
<proteinExistence type="predicted"/>
<keyword evidence="1" id="KW-0732">Signal</keyword>
<feature type="chain" id="PRO_5047327522" evidence="1">
    <location>
        <begin position="19"/>
        <end position="93"/>
    </location>
</feature>
<organism evidence="2 3">
    <name type="scientific">Undibacterium curvum</name>
    <dbReference type="NCBI Taxonomy" id="2762294"/>
    <lineage>
        <taxon>Bacteria</taxon>
        <taxon>Pseudomonadati</taxon>
        <taxon>Pseudomonadota</taxon>
        <taxon>Betaproteobacteria</taxon>
        <taxon>Burkholderiales</taxon>
        <taxon>Oxalobacteraceae</taxon>
        <taxon>Undibacterium</taxon>
    </lineage>
</organism>
<name>A0ABR6ZZS9_9BURK</name>
<gene>
    <name evidence="2" type="ORF">H8K43_00540</name>
</gene>
<comment type="caution">
    <text evidence="2">The sequence shown here is derived from an EMBL/GenBank/DDBJ whole genome shotgun (WGS) entry which is preliminary data.</text>
</comment>
<sequence length="93" mass="10682">MKFILCMIISFLSNTALAEEKMWPGSPPDCWRESRNVHSYDDFHSLIEQNIKITNRAAEKPSQGEISPNKAYLFIKKIVGLVVTSRFIQKNPI</sequence>
<evidence type="ECO:0000256" key="1">
    <source>
        <dbReference type="SAM" id="SignalP"/>
    </source>
</evidence>
<keyword evidence="3" id="KW-1185">Reference proteome</keyword>
<dbReference type="EMBL" id="JACOGD010000001">
    <property type="protein sequence ID" value="MBC3930144.1"/>
    <property type="molecule type" value="Genomic_DNA"/>
</dbReference>
<dbReference type="RefSeq" id="WP_186902052.1">
    <property type="nucleotide sequence ID" value="NZ_JACOGD010000001.1"/>
</dbReference>
<reference evidence="2 3" key="1">
    <citation type="submission" date="2020-08" db="EMBL/GenBank/DDBJ databases">
        <title>Novel species isolated from subtropical streams in China.</title>
        <authorList>
            <person name="Lu H."/>
        </authorList>
    </citation>
    <scope>NUCLEOTIDE SEQUENCE [LARGE SCALE GENOMIC DNA]</scope>
    <source>
        <strain evidence="2 3">CY22W</strain>
    </source>
</reference>
<dbReference type="Proteomes" id="UP000654304">
    <property type="component" value="Unassembled WGS sequence"/>
</dbReference>
<evidence type="ECO:0000313" key="2">
    <source>
        <dbReference type="EMBL" id="MBC3930144.1"/>
    </source>
</evidence>
<evidence type="ECO:0000313" key="3">
    <source>
        <dbReference type="Proteomes" id="UP000654304"/>
    </source>
</evidence>